<keyword evidence="1" id="KW-0812">Transmembrane</keyword>
<feature type="transmembrane region" description="Helical" evidence="1">
    <location>
        <begin position="12"/>
        <end position="30"/>
    </location>
</feature>
<name>A0AAD0ZHG5_9PSED</name>
<dbReference type="PANTHER" id="PTHR23028">
    <property type="entry name" value="ACETYLTRANSFERASE"/>
    <property type="match status" value="1"/>
</dbReference>
<feature type="transmembrane region" description="Helical" evidence="1">
    <location>
        <begin position="143"/>
        <end position="158"/>
    </location>
</feature>
<feature type="transmembrane region" description="Helical" evidence="1">
    <location>
        <begin position="83"/>
        <end position="102"/>
    </location>
</feature>
<evidence type="ECO:0000259" key="2">
    <source>
        <dbReference type="Pfam" id="PF01757"/>
    </source>
</evidence>
<dbReference type="PANTHER" id="PTHR23028:SF53">
    <property type="entry name" value="ACYL_TRANSF_3 DOMAIN-CONTAINING PROTEIN"/>
    <property type="match status" value="1"/>
</dbReference>
<dbReference type="GO" id="GO:0009103">
    <property type="term" value="P:lipopolysaccharide biosynthetic process"/>
    <property type="evidence" value="ECO:0007669"/>
    <property type="project" value="TreeGrafter"/>
</dbReference>
<organism evidence="3 4">
    <name type="scientific">Pseudomonas chlororaphis subsp. aureofaciens</name>
    <dbReference type="NCBI Taxonomy" id="587851"/>
    <lineage>
        <taxon>Bacteria</taxon>
        <taxon>Pseudomonadati</taxon>
        <taxon>Pseudomonadota</taxon>
        <taxon>Gammaproteobacteria</taxon>
        <taxon>Pseudomonadales</taxon>
        <taxon>Pseudomonadaceae</taxon>
        <taxon>Pseudomonas</taxon>
    </lineage>
</organism>
<keyword evidence="1" id="KW-1133">Transmembrane helix</keyword>
<keyword evidence="1" id="KW-0472">Membrane</keyword>
<feature type="transmembrane region" description="Helical" evidence="1">
    <location>
        <begin position="42"/>
        <end position="62"/>
    </location>
</feature>
<sequence length="365" mass="40983">MLAGQKSESEAKRILGLDGLRALSVIAVFFHHTGGTLMKGGYIGVEVFFVLSGYLITSILCREKNKSGAIDFVGFYIRRARRLYPALILLLIAVAAYCAVYNKYNLTLETIPSLLYVMNWYRAFEWYDAVLTGHTWSLAIEEQFYLLWPLLLSLLIWCSPRKLPLFIFSLILSIVAWRTYLFLGNAHLSRIYNGFDTHADALLVGALLALVSTDALRRVGLLWVPALAFLLVVLFSQEITDFSLSRYGFGIVAVASAMVIAKVVSDQNSMLVRVLSFKPLVWLGTVSYGFYLWHYPLIQTVMYGGHDPILGFYGGLAYPIPFLVGTIFLGTLLITSISWYLVEKPIINYAHKKTSVRSSQIQVVS</sequence>
<dbReference type="InterPro" id="IPR002656">
    <property type="entry name" value="Acyl_transf_3_dom"/>
</dbReference>
<dbReference type="EMBL" id="CP027750">
    <property type="protein sequence ID" value="AZE28870.1"/>
    <property type="molecule type" value="Genomic_DNA"/>
</dbReference>
<proteinExistence type="predicted"/>
<dbReference type="Pfam" id="PF01757">
    <property type="entry name" value="Acyl_transf_3"/>
    <property type="match status" value="1"/>
</dbReference>
<feature type="transmembrane region" description="Helical" evidence="1">
    <location>
        <begin position="219"/>
        <end position="235"/>
    </location>
</feature>
<protein>
    <recommendedName>
        <fullName evidence="2">Acyltransferase 3 domain-containing protein</fullName>
    </recommendedName>
</protein>
<evidence type="ECO:0000256" key="1">
    <source>
        <dbReference type="SAM" id="Phobius"/>
    </source>
</evidence>
<feature type="transmembrane region" description="Helical" evidence="1">
    <location>
        <begin position="277"/>
        <end position="296"/>
    </location>
</feature>
<dbReference type="Proteomes" id="UP000280455">
    <property type="component" value="Chromosome"/>
</dbReference>
<dbReference type="AlphaFoldDB" id="A0AAD0ZHG5"/>
<evidence type="ECO:0000313" key="4">
    <source>
        <dbReference type="Proteomes" id="UP000280455"/>
    </source>
</evidence>
<gene>
    <name evidence="3" type="ORF">C4K07_2084</name>
</gene>
<evidence type="ECO:0000313" key="3">
    <source>
        <dbReference type="EMBL" id="AZE28870.1"/>
    </source>
</evidence>
<dbReference type="GO" id="GO:0016020">
    <property type="term" value="C:membrane"/>
    <property type="evidence" value="ECO:0007669"/>
    <property type="project" value="TreeGrafter"/>
</dbReference>
<dbReference type="RefSeq" id="WP_158286950.1">
    <property type="nucleotide sequence ID" value="NZ_CP027749.1"/>
</dbReference>
<feature type="transmembrane region" description="Helical" evidence="1">
    <location>
        <begin position="316"/>
        <end position="342"/>
    </location>
</feature>
<accession>A0AAD0ZHG5</accession>
<reference evidence="3 4" key="1">
    <citation type="submission" date="2018-03" db="EMBL/GenBank/DDBJ databases">
        <title>Diversity of phytobeneficial traits revealed by whole-genome analysis of worldwide-isolated phenazine-producing Pseudomonas spp.</title>
        <authorList>
            <person name="Biessy A."/>
            <person name="Novinscak A."/>
            <person name="Blom J."/>
            <person name="Leger G."/>
            <person name="Thomashow L.S."/>
            <person name="Cazorla F.M."/>
            <person name="Josic D."/>
            <person name="Filion M."/>
        </authorList>
    </citation>
    <scope>NUCLEOTIDE SEQUENCE [LARGE SCALE GENOMIC DNA]</scope>
    <source>
        <strain evidence="3 4">ChPhzS24</strain>
    </source>
</reference>
<feature type="domain" description="Acyltransferase 3" evidence="2">
    <location>
        <begin position="15"/>
        <end position="333"/>
    </location>
</feature>
<feature type="transmembrane region" description="Helical" evidence="1">
    <location>
        <begin position="247"/>
        <end position="265"/>
    </location>
</feature>
<dbReference type="InterPro" id="IPR050879">
    <property type="entry name" value="Acyltransferase_3"/>
</dbReference>
<feature type="transmembrane region" description="Helical" evidence="1">
    <location>
        <begin position="195"/>
        <end position="212"/>
    </location>
</feature>
<dbReference type="GO" id="GO:0016747">
    <property type="term" value="F:acyltransferase activity, transferring groups other than amino-acyl groups"/>
    <property type="evidence" value="ECO:0007669"/>
    <property type="project" value="InterPro"/>
</dbReference>
<feature type="transmembrane region" description="Helical" evidence="1">
    <location>
        <begin position="165"/>
        <end position="183"/>
    </location>
</feature>